<evidence type="ECO:0000313" key="2">
    <source>
        <dbReference type="EMBL" id="PNR32971.1"/>
    </source>
</evidence>
<sequence>MRWNDSPYTNVHHKQTKHRSRYPGRGTFDCIFRAPAEIEAFGCKLLEHVHESEAQTPRPQLHHRQRMALFTDDPMEQCQQQPRTLPEMLILQPNRVLREVKRGCI</sequence>
<keyword evidence="4" id="KW-1185">Reference proteome</keyword>
<reference evidence="2 4" key="1">
    <citation type="journal article" date="2008" name="Science">
        <title>The Physcomitrella genome reveals evolutionary insights into the conquest of land by plants.</title>
        <authorList>
            <person name="Rensing S."/>
            <person name="Lang D."/>
            <person name="Zimmer A."/>
            <person name="Terry A."/>
            <person name="Salamov A."/>
            <person name="Shapiro H."/>
            <person name="Nishiyama T."/>
            <person name="Perroud P.-F."/>
            <person name="Lindquist E."/>
            <person name="Kamisugi Y."/>
            <person name="Tanahashi T."/>
            <person name="Sakakibara K."/>
            <person name="Fujita T."/>
            <person name="Oishi K."/>
            <person name="Shin-I T."/>
            <person name="Kuroki Y."/>
            <person name="Toyoda A."/>
            <person name="Suzuki Y."/>
            <person name="Hashimoto A."/>
            <person name="Yamaguchi K."/>
            <person name="Sugano A."/>
            <person name="Kohara Y."/>
            <person name="Fujiyama A."/>
            <person name="Anterola A."/>
            <person name="Aoki S."/>
            <person name="Ashton N."/>
            <person name="Barbazuk W.B."/>
            <person name="Barker E."/>
            <person name="Bennetzen J."/>
            <person name="Bezanilla M."/>
            <person name="Blankenship R."/>
            <person name="Cho S.H."/>
            <person name="Dutcher S."/>
            <person name="Estelle M."/>
            <person name="Fawcett J.A."/>
            <person name="Gundlach H."/>
            <person name="Hanada K."/>
            <person name="Heyl A."/>
            <person name="Hicks K.A."/>
            <person name="Hugh J."/>
            <person name="Lohr M."/>
            <person name="Mayer K."/>
            <person name="Melkozernov A."/>
            <person name="Murata T."/>
            <person name="Nelson D."/>
            <person name="Pils B."/>
            <person name="Prigge M."/>
            <person name="Reiss B."/>
            <person name="Renner T."/>
            <person name="Rombauts S."/>
            <person name="Rushton P."/>
            <person name="Sanderfoot A."/>
            <person name="Schween G."/>
            <person name="Shiu S.-H."/>
            <person name="Stueber K."/>
            <person name="Theodoulou F.L."/>
            <person name="Tu H."/>
            <person name="Van de Peer Y."/>
            <person name="Verrier P.J."/>
            <person name="Waters E."/>
            <person name="Wood A."/>
            <person name="Yang L."/>
            <person name="Cove D."/>
            <person name="Cuming A."/>
            <person name="Hasebe M."/>
            <person name="Lucas S."/>
            <person name="Mishler D.B."/>
            <person name="Reski R."/>
            <person name="Grigoriev I."/>
            <person name="Quatrano R.S."/>
            <person name="Boore J.L."/>
        </authorList>
    </citation>
    <scope>NUCLEOTIDE SEQUENCE [LARGE SCALE GENOMIC DNA]</scope>
    <source>
        <strain evidence="3 4">cv. Gransden 2004</strain>
    </source>
</reference>
<evidence type="ECO:0000256" key="1">
    <source>
        <dbReference type="SAM" id="MobiDB-lite"/>
    </source>
</evidence>
<dbReference type="PaxDb" id="3218-PP1S9_404V6.1"/>
<protein>
    <submittedName>
        <fullName evidence="2 3">Uncharacterized protein</fullName>
    </submittedName>
</protein>
<evidence type="ECO:0000313" key="3">
    <source>
        <dbReference type="EnsemblPlants" id="Pp3c20_8790V3.1"/>
    </source>
</evidence>
<evidence type="ECO:0000313" key="4">
    <source>
        <dbReference type="Proteomes" id="UP000006727"/>
    </source>
</evidence>
<organism evidence="2">
    <name type="scientific">Physcomitrium patens</name>
    <name type="common">Spreading-leaved earth moss</name>
    <name type="synonym">Physcomitrella patens</name>
    <dbReference type="NCBI Taxonomy" id="3218"/>
    <lineage>
        <taxon>Eukaryota</taxon>
        <taxon>Viridiplantae</taxon>
        <taxon>Streptophyta</taxon>
        <taxon>Embryophyta</taxon>
        <taxon>Bryophyta</taxon>
        <taxon>Bryophytina</taxon>
        <taxon>Bryopsida</taxon>
        <taxon>Funariidae</taxon>
        <taxon>Funariales</taxon>
        <taxon>Funariaceae</taxon>
        <taxon>Physcomitrium</taxon>
    </lineage>
</organism>
<dbReference type="EMBL" id="ABEU02000020">
    <property type="protein sequence ID" value="PNR32971.1"/>
    <property type="molecule type" value="Genomic_DNA"/>
</dbReference>
<dbReference type="AlphaFoldDB" id="A0A2K1IUL4"/>
<reference evidence="2 4" key="2">
    <citation type="journal article" date="2018" name="Plant J.">
        <title>The Physcomitrella patens chromosome-scale assembly reveals moss genome structure and evolution.</title>
        <authorList>
            <person name="Lang D."/>
            <person name="Ullrich K.K."/>
            <person name="Murat F."/>
            <person name="Fuchs J."/>
            <person name="Jenkins J."/>
            <person name="Haas F.B."/>
            <person name="Piednoel M."/>
            <person name="Gundlach H."/>
            <person name="Van Bel M."/>
            <person name="Meyberg R."/>
            <person name="Vives C."/>
            <person name="Morata J."/>
            <person name="Symeonidi A."/>
            <person name="Hiss M."/>
            <person name="Muchero W."/>
            <person name="Kamisugi Y."/>
            <person name="Saleh O."/>
            <person name="Blanc G."/>
            <person name="Decker E.L."/>
            <person name="van Gessel N."/>
            <person name="Grimwood J."/>
            <person name="Hayes R.D."/>
            <person name="Graham S.W."/>
            <person name="Gunter L.E."/>
            <person name="McDaniel S.F."/>
            <person name="Hoernstein S.N.W."/>
            <person name="Larsson A."/>
            <person name="Li F.W."/>
            <person name="Perroud P.F."/>
            <person name="Phillips J."/>
            <person name="Ranjan P."/>
            <person name="Rokshar D.S."/>
            <person name="Rothfels C.J."/>
            <person name="Schneider L."/>
            <person name="Shu S."/>
            <person name="Stevenson D.W."/>
            <person name="Thummler F."/>
            <person name="Tillich M."/>
            <person name="Villarreal Aguilar J.C."/>
            <person name="Widiez T."/>
            <person name="Wong G.K."/>
            <person name="Wymore A."/>
            <person name="Zhang Y."/>
            <person name="Zimmer A.D."/>
            <person name="Quatrano R.S."/>
            <person name="Mayer K.F.X."/>
            <person name="Goodstein D."/>
            <person name="Casacuberta J.M."/>
            <person name="Vandepoele K."/>
            <person name="Reski R."/>
            <person name="Cuming A.C."/>
            <person name="Tuskan G.A."/>
            <person name="Maumus F."/>
            <person name="Salse J."/>
            <person name="Schmutz J."/>
            <person name="Rensing S.A."/>
        </authorList>
    </citation>
    <scope>NUCLEOTIDE SEQUENCE [LARGE SCALE GENOMIC DNA]</scope>
    <source>
        <strain evidence="3 4">cv. Gransden 2004</strain>
    </source>
</reference>
<dbReference type="InParanoid" id="A0A2K1IUL4"/>
<dbReference type="EnsemblPlants" id="Pp3c20_8790V3.1">
    <property type="protein sequence ID" value="Pp3c20_8790V3.1"/>
    <property type="gene ID" value="Pp3c20_8790"/>
</dbReference>
<dbReference type="Proteomes" id="UP000006727">
    <property type="component" value="Chromosome 20"/>
</dbReference>
<feature type="region of interest" description="Disordered" evidence="1">
    <location>
        <begin position="1"/>
        <end position="21"/>
    </location>
</feature>
<reference evidence="3" key="3">
    <citation type="submission" date="2020-12" db="UniProtKB">
        <authorList>
            <consortium name="EnsemblPlants"/>
        </authorList>
    </citation>
    <scope>IDENTIFICATION</scope>
</reference>
<accession>A0A2K1IUL4</accession>
<feature type="compositionally biased region" description="Basic residues" evidence="1">
    <location>
        <begin position="11"/>
        <end position="21"/>
    </location>
</feature>
<dbReference type="Gramene" id="Pp3c20_8790V3.1">
    <property type="protein sequence ID" value="Pp3c20_8790V3.1"/>
    <property type="gene ID" value="Pp3c20_8790"/>
</dbReference>
<proteinExistence type="predicted"/>
<name>A0A2K1IUL4_PHYPA</name>
<gene>
    <name evidence="2" type="ORF">PHYPA_024914</name>
</gene>